<reference evidence="2" key="1">
    <citation type="journal article" date="2015" name="Genome Announc.">
        <title>Draft genome sequence of the cellulolytic fungus Chaetomium globosum.</title>
        <authorList>
            <person name="Cuomo C.A."/>
            <person name="Untereiner W.A."/>
            <person name="Ma L.-J."/>
            <person name="Grabherr M."/>
            <person name="Birren B.W."/>
        </authorList>
    </citation>
    <scope>NUCLEOTIDE SEQUENCE [LARGE SCALE GENOMIC DNA]</scope>
    <source>
        <strain evidence="2">ATCC 6205 / CBS 148.51 / DSM 1962 / NBRC 6347 / NRRL 1970</strain>
    </source>
</reference>
<dbReference type="Proteomes" id="UP000001056">
    <property type="component" value="Unassembled WGS sequence"/>
</dbReference>
<dbReference type="HOGENOM" id="CLU_3142970_0_0_1"/>
<dbReference type="VEuPathDB" id="FungiDB:CHGG_05705"/>
<gene>
    <name evidence="1" type="ORF">CHGG_05705</name>
</gene>
<dbReference type="GeneID" id="4390557"/>
<evidence type="ECO:0000313" key="1">
    <source>
        <dbReference type="EMBL" id="EAQ89086.1"/>
    </source>
</evidence>
<keyword evidence="2" id="KW-1185">Reference proteome</keyword>
<organism evidence="1 2">
    <name type="scientific">Chaetomium globosum (strain ATCC 6205 / CBS 148.51 / DSM 1962 / NBRC 6347 / NRRL 1970)</name>
    <name type="common">Soil fungus</name>
    <dbReference type="NCBI Taxonomy" id="306901"/>
    <lineage>
        <taxon>Eukaryota</taxon>
        <taxon>Fungi</taxon>
        <taxon>Dikarya</taxon>
        <taxon>Ascomycota</taxon>
        <taxon>Pezizomycotina</taxon>
        <taxon>Sordariomycetes</taxon>
        <taxon>Sordariomycetidae</taxon>
        <taxon>Sordariales</taxon>
        <taxon>Chaetomiaceae</taxon>
        <taxon>Chaetomium</taxon>
    </lineage>
</organism>
<dbReference type="InParanoid" id="Q2H6L0"/>
<dbReference type="EMBL" id="CH408031">
    <property type="protein sequence ID" value="EAQ89086.1"/>
    <property type="molecule type" value="Genomic_DNA"/>
</dbReference>
<name>Q2H6L0_CHAGB</name>
<dbReference type="AlphaFoldDB" id="Q2H6L0"/>
<protein>
    <submittedName>
        <fullName evidence="1">Uncharacterized protein</fullName>
    </submittedName>
</protein>
<sequence length="49" mass="5727">MFRQLVWHMCWQVGAGLHWLAFWKTIVPGWSRPVSGLTGNHGWLSFTSR</sequence>
<proteinExistence type="predicted"/>
<dbReference type="RefSeq" id="XP_001221800.1">
    <property type="nucleotide sequence ID" value="XM_001221799.1"/>
</dbReference>
<evidence type="ECO:0000313" key="2">
    <source>
        <dbReference type="Proteomes" id="UP000001056"/>
    </source>
</evidence>
<accession>Q2H6L0</accession>